<dbReference type="Proteomes" id="UP000636505">
    <property type="component" value="Unassembled WGS sequence"/>
</dbReference>
<dbReference type="RefSeq" id="WP_193904501.1">
    <property type="nucleotide sequence ID" value="NZ_JADEXG010000001.1"/>
</dbReference>
<sequence>MKKRSPLYSALNAWLGQACLWAHKPHLTTCVWMVSALLCIGADNLTRWLPYLPCRDRVSLDRTSSL</sequence>
<evidence type="ECO:0000313" key="2">
    <source>
        <dbReference type="Proteomes" id="UP000636505"/>
    </source>
</evidence>
<organism evidence="1 2">
    <name type="scientific">Vasconcelosia minhoensis LEGE 07310</name>
    <dbReference type="NCBI Taxonomy" id="915328"/>
    <lineage>
        <taxon>Bacteria</taxon>
        <taxon>Bacillati</taxon>
        <taxon>Cyanobacteriota</taxon>
        <taxon>Cyanophyceae</taxon>
        <taxon>Nodosilineales</taxon>
        <taxon>Cymatolegaceae</taxon>
        <taxon>Vasconcelosia</taxon>
        <taxon>Vasconcelosia minhoensis</taxon>
    </lineage>
</organism>
<dbReference type="EMBL" id="JADEXG010000001">
    <property type="protein sequence ID" value="MBE9075851.1"/>
    <property type="molecule type" value="Genomic_DNA"/>
</dbReference>
<keyword evidence="2" id="KW-1185">Reference proteome</keyword>
<dbReference type="AlphaFoldDB" id="A0A8J7A8E6"/>
<dbReference type="PROSITE" id="PS51257">
    <property type="entry name" value="PROKAR_LIPOPROTEIN"/>
    <property type="match status" value="1"/>
</dbReference>
<name>A0A8J7A8E6_9CYAN</name>
<protein>
    <submittedName>
        <fullName evidence="1">Uncharacterized protein</fullName>
    </submittedName>
</protein>
<comment type="caution">
    <text evidence="1">The sequence shown here is derived from an EMBL/GenBank/DDBJ whole genome shotgun (WGS) entry which is preliminary data.</text>
</comment>
<gene>
    <name evidence="1" type="ORF">IQ241_00810</name>
</gene>
<accession>A0A8J7A8E6</accession>
<evidence type="ECO:0000313" key="1">
    <source>
        <dbReference type="EMBL" id="MBE9075851.1"/>
    </source>
</evidence>
<reference evidence="1" key="1">
    <citation type="submission" date="2020-10" db="EMBL/GenBank/DDBJ databases">
        <authorList>
            <person name="Castelo-Branco R."/>
            <person name="Eusebio N."/>
            <person name="Adriana R."/>
            <person name="Vieira A."/>
            <person name="Brugerolle De Fraissinette N."/>
            <person name="Rezende De Castro R."/>
            <person name="Schneider M.P."/>
            <person name="Vasconcelos V."/>
            <person name="Leao P.N."/>
        </authorList>
    </citation>
    <scope>NUCLEOTIDE SEQUENCE</scope>
    <source>
        <strain evidence="1">LEGE 07310</strain>
    </source>
</reference>
<proteinExistence type="predicted"/>